<dbReference type="EMBL" id="MAOI01000079">
    <property type="protein sequence ID" value="OJD78040.1"/>
    <property type="molecule type" value="Genomic_DNA"/>
</dbReference>
<dbReference type="CDD" id="cd04301">
    <property type="entry name" value="NAT_SF"/>
    <property type="match status" value="1"/>
</dbReference>
<dbReference type="PANTHER" id="PTHR43415">
    <property type="entry name" value="SPERMIDINE N(1)-ACETYLTRANSFERASE"/>
    <property type="match status" value="1"/>
</dbReference>
<evidence type="ECO:0000313" key="2">
    <source>
        <dbReference type="EMBL" id="OJD78040.1"/>
    </source>
</evidence>
<dbReference type="GeneID" id="87593218"/>
<protein>
    <submittedName>
        <fullName evidence="2">GNAT family acetyltransferase</fullName>
    </submittedName>
</protein>
<dbReference type="PROSITE" id="PS51186">
    <property type="entry name" value="GNAT"/>
    <property type="match status" value="1"/>
</dbReference>
<sequence length="199" mass="22670">MIIKEQEFHINGLVYTIRSAAETDADQLSKLRVQIDGETENMDREQGEGYIDTIGFQQIIKTDSEKMKNLFLVAEVHNHIVGFSRCEGSDLKRLSHKVEFGVCILKEYCGYGIGKNLLQKSINWADTNEVKKIALQVLETNDKAIQLYKKLGFEVEGVLKNDKRLSDGKYYNTVVMGRGNNIFHKRGEEVCFTEGNTIK</sequence>
<dbReference type="GO" id="GO:0016747">
    <property type="term" value="F:acyltransferase activity, transferring groups other than amino-acyl groups"/>
    <property type="evidence" value="ECO:0007669"/>
    <property type="project" value="InterPro"/>
</dbReference>
<comment type="caution">
    <text evidence="2">The sequence shown here is derived from an EMBL/GenBank/DDBJ whole genome shotgun (WGS) entry which is preliminary data.</text>
</comment>
<organism evidence="2 3">
    <name type="scientific">Bacillus paramycoides</name>
    <dbReference type="NCBI Taxonomy" id="2026194"/>
    <lineage>
        <taxon>Bacteria</taxon>
        <taxon>Bacillati</taxon>
        <taxon>Bacillota</taxon>
        <taxon>Bacilli</taxon>
        <taxon>Bacillales</taxon>
        <taxon>Bacillaceae</taxon>
        <taxon>Bacillus</taxon>
        <taxon>Bacillus cereus group</taxon>
    </lineage>
</organism>
<evidence type="ECO:0000259" key="1">
    <source>
        <dbReference type="PROSITE" id="PS51186"/>
    </source>
</evidence>
<accession>A0A1J9UH66</accession>
<dbReference type="AlphaFoldDB" id="A0A1J9UH66"/>
<dbReference type="InterPro" id="IPR016181">
    <property type="entry name" value="Acyl_CoA_acyltransferase"/>
</dbReference>
<dbReference type="SUPFAM" id="SSF55729">
    <property type="entry name" value="Acyl-CoA N-acyltransferases (Nat)"/>
    <property type="match status" value="1"/>
</dbReference>
<evidence type="ECO:0000313" key="3">
    <source>
        <dbReference type="Proteomes" id="UP000182788"/>
    </source>
</evidence>
<name>A0A1J9UH66_9BACI</name>
<dbReference type="Pfam" id="PF00583">
    <property type="entry name" value="Acetyltransf_1"/>
    <property type="match status" value="1"/>
</dbReference>
<dbReference type="InterPro" id="IPR000182">
    <property type="entry name" value="GNAT_dom"/>
</dbReference>
<gene>
    <name evidence="2" type="ORF">BAU28_02080</name>
</gene>
<dbReference type="Gene3D" id="3.40.630.30">
    <property type="match status" value="1"/>
</dbReference>
<reference evidence="2 3" key="1">
    <citation type="submission" date="2016-06" db="EMBL/GenBank/DDBJ databases">
        <title>First insights into the genetic diversity and population structure of in the Bacillus cereus group bacteria from diverse marine environments.</title>
        <authorList>
            <person name="Liu Y."/>
            <person name="Lai Q."/>
            <person name="Shao Z."/>
        </authorList>
    </citation>
    <scope>NUCLEOTIDE SEQUENCE [LARGE SCALE GENOMIC DNA]</scope>
    <source>
        <strain evidence="2 3">NH24A2</strain>
    </source>
</reference>
<feature type="domain" description="N-acetyltransferase" evidence="1">
    <location>
        <begin position="15"/>
        <end position="172"/>
    </location>
</feature>
<proteinExistence type="predicted"/>
<keyword evidence="2" id="KW-0808">Transferase</keyword>
<dbReference type="PANTHER" id="PTHR43415:SF3">
    <property type="entry name" value="GNAT-FAMILY ACETYLTRANSFERASE"/>
    <property type="match status" value="1"/>
</dbReference>
<dbReference type="Proteomes" id="UP000182788">
    <property type="component" value="Unassembled WGS sequence"/>
</dbReference>
<dbReference type="RefSeq" id="WP_071719377.1">
    <property type="nucleotide sequence ID" value="NZ_CBCSHB010000004.1"/>
</dbReference>